<feature type="domain" description="V-SNARE coiled-coil homology" evidence="2">
    <location>
        <begin position="82"/>
        <end position="160"/>
    </location>
</feature>
<reference evidence="3" key="1">
    <citation type="submission" date="2022-01" db="EMBL/GenBank/DDBJ databases">
        <authorList>
            <person name="King R."/>
        </authorList>
    </citation>
    <scope>NUCLEOTIDE SEQUENCE</scope>
</reference>
<dbReference type="PANTHER" id="PTHR45701">
    <property type="entry name" value="SYNAPTOBREVIN FAMILY MEMBER"/>
    <property type="match status" value="1"/>
</dbReference>
<feature type="transmembrane region" description="Helical" evidence="1">
    <location>
        <begin position="144"/>
        <end position="164"/>
    </location>
</feature>
<accession>A0A9N9MVV9</accession>
<dbReference type="SUPFAM" id="SSF58038">
    <property type="entry name" value="SNARE fusion complex"/>
    <property type="match status" value="1"/>
</dbReference>
<dbReference type="AlphaFoldDB" id="A0A9N9MVV9"/>
<keyword evidence="1" id="KW-1133">Transmembrane helix</keyword>
<sequence>MIRIKENAPQTSSQWWQWLKSRSKLSTKLQQSQQQVDEETEMVKVNLQQMDAPTEHLEESEMFEKTDVMDHPTASEQQYLLEKNKREVEAVTQILKNNVDKMTKRGANISDLNSRMQNLQGNSTSFRTIAVTTRRKYWWKNVKTMIIIGVVLTILLIIIISVVATH</sequence>
<dbReference type="OrthoDB" id="190375at2759"/>
<dbReference type="InterPro" id="IPR042855">
    <property type="entry name" value="V_SNARE_CC"/>
</dbReference>
<gene>
    <name evidence="3" type="ORF">CEUTPL_LOCUS10598</name>
</gene>
<evidence type="ECO:0000259" key="2">
    <source>
        <dbReference type="Pfam" id="PF00957"/>
    </source>
</evidence>
<dbReference type="Proteomes" id="UP001152799">
    <property type="component" value="Chromosome 6"/>
</dbReference>
<evidence type="ECO:0000313" key="4">
    <source>
        <dbReference type="Proteomes" id="UP001152799"/>
    </source>
</evidence>
<protein>
    <recommendedName>
        <fullName evidence="2">V-SNARE coiled-coil homology domain-containing protein</fullName>
    </recommendedName>
</protein>
<name>A0A9N9MVV9_9CUCU</name>
<dbReference type="GO" id="GO:0016192">
    <property type="term" value="P:vesicle-mediated transport"/>
    <property type="evidence" value="ECO:0007669"/>
    <property type="project" value="InterPro"/>
</dbReference>
<evidence type="ECO:0000313" key="3">
    <source>
        <dbReference type="EMBL" id="CAG9770141.1"/>
    </source>
</evidence>
<keyword evidence="1" id="KW-0812">Transmembrane</keyword>
<dbReference type="GO" id="GO:0016020">
    <property type="term" value="C:membrane"/>
    <property type="evidence" value="ECO:0007669"/>
    <property type="project" value="InterPro"/>
</dbReference>
<proteinExistence type="predicted"/>
<dbReference type="Pfam" id="PF00957">
    <property type="entry name" value="Synaptobrevin"/>
    <property type="match status" value="1"/>
</dbReference>
<dbReference type="InterPro" id="IPR001388">
    <property type="entry name" value="Synaptobrevin-like"/>
</dbReference>
<organism evidence="3 4">
    <name type="scientific">Ceutorhynchus assimilis</name>
    <name type="common">cabbage seed weevil</name>
    <dbReference type="NCBI Taxonomy" id="467358"/>
    <lineage>
        <taxon>Eukaryota</taxon>
        <taxon>Metazoa</taxon>
        <taxon>Ecdysozoa</taxon>
        <taxon>Arthropoda</taxon>
        <taxon>Hexapoda</taxon>
        <taxon>Insecta</taxon>
        <taxon>Pterygota</taxon>
        <taxon>Neoptera</taxon>
        <taxon>Endopterygota</taxon>
        <taxon>Coleoptera</taxon>
        <taxon>Polyphaga</taxon>
        <taxon>Cucujiformia</taxon>
        <taxon>Curculionidae</taxon>
        <taxon>Ceutorhynchinae</taxon>
        <taxon>Ceutorhynchus</taxon>
    </lineage>
</organism>
<dbReference type="EMBL" id="OU892282">
    <property type="protein sequence ID" value="CAG9770141.1"/>
    <property type="molecule type" value="Genomic_DNA"/>
</dbReference>
<keyword evidence="1" id="KW-0472">Membrane</keyword>
<dbReference type="Gene3D" id="1.20.5.110">
    <property type="match status" value="1"/>
</dbReference>
<dbReference type="InterPro" id="IPR016444">
    <property type="entry name" value="Synaptobrevin/VAMP"/>
</dbReference>
<keyword evidence="4" id="KW-1185">Reference proteome</keyword>
<dbReference type="PRINTS" id="PR00219">
    <property type="entry name" value="SYNAPTOBREVN"/>
</dbReference>
<evidence type="ECO:0000256" key="1">
    <source>
        <dbReference type="SAM" id="Phobius"/>
    </source>
</evidence>